<protein>
    <submittedName>
        <fullName evidence="2">Uncharacterized protein</fullName>
    </submittedName>
</protein>
<reference evidence="2 3" key="1">
    <citation type="submission" date="2016-06" db="EMBL/GenBank/DDBJ databases">
        <title>Comparative genomics of the ectomycorrhizal sister species Rhizopogon vinicolor and Rhizopogon vesiculosus (Basidiomycota: Boletales) reveals a divergence of the mating type B locus.</title>
        <authorList>
            <consortium name="DOE Joint Genome Institute"/>
            <person name="Mujic A.B."/>
            <person name="Kuo A."/>
            <person name="Tritt A."/>
            <person name="Lipzen A."/>
            <person name="Chen C."/>
            <person name="Johnson J."/>
            <person name="Sharma A."/>
            <person name="Barry K."/>
            <person name="Grigoriev I.V."/>
            <person name="Spatafora J.W."/>
        </authorList>
    </citation>
    <scope>NUCLEOTIDE SEQUENCE [LARGE SCALE GENOMIC DNA]</scope>
    <source>
        <strain evidence="2 3">AM-OR11-026</strain>
    </source>
</reference>
<keyword evidence="1" id="KW-0472">Membrane</keyword>
<sequence>MVKAENLVTHRAQQFFAHPVFVTDFLLLCYRSLVLVLSIKGPTYLPFTSSLIAFASLVTCASLG</sequence>
<keyword evidence="1" id="KW-1133">Transmembrane helix</keyword>
<name>A0A1B7N7I4_9AGAM</name>
<dbReference type="InParanoid" id="A0A1B7N7I4"/>
<feature type="transmembrane region" description="Helical" evidence="1">
    <location>
        <begin position="20"/>
        <end position="39"/>
    </location>
</feature>
<evidence type="ECO:0000313" key="3">
    <source>
        <dbReference type="Proteomes" id="UP000092154"/>
    </source>
</evidence>
<keyword evidence="1" id="KW-0812">Transmembrane</keyword>
<dbReference type="Proteomes" id="UP000092154">
    <property type="component" value="Unassembled WGS sequence"/>
</dbReference>
<gene>
    <name evidence="2" type="ORF">K503DRAFT_573053</name>
</gene>
<dbReference type="AlphaFoldDB" id="A0A1B7N7I4"/>
<proteinExistence type="predicted"/>
<feature type="transmembrane region" description="Helical" evidence="1">
    <location>
        <begin position="45"/>
        <end position="63"/>
    </location>
</feature>
<evidence type="ECO:0000256" key="1">
    <source>
        <dbReference type="SAM" id="Phobius"/>
    </source>
</evidence>
<evidence type="ECO:0000313" key="2">
    <source>
        <dbReference type="EMBL" id="OAX40814.1"/>
    </source>
</evidence>
<dbReference type="EMBL" id="KV448199">
    <property type="protein sequence ID" value="OAX40814.1"/>
    <property type="molecule type" value="Genomic_DNA"/>
</dbReference>
<keyword evidence="3" id="KW-1185">Reference proteome</keyword>
<organism evidence="2 3">
    <name type="scientific">Rhizopogon vinicolor AM-OR11-026</name>
    <dbReference type="NCBI Taxonomy" id="1314800"/>
    <lineage>
        <taxon>Eukaryota</taxon>
        <taxon>Fungi</taxon>
        <taxon>Dikarya</taxon>
        <taxon>Basidiomycota</taxon>
        <taxon>Agaricomycotina</taxon>
        <taxon>Agaricomycetes</taxon>
        <taxon>Agaricomycetidae</taxon>
        <taxon>Boletales</taxon>
        <taxon>Suillineae</taxon>
        <taxon>Rhizopogonaceae</taxon>
        <taxon>Rhizopogon</taxon>
    </lineage>
</organism>
<accession>A0A1B7N7I4</accession>